<evidence type="ECO:0000313" key="1">
    <source>
        <dbReference type="EMBL" id="QHU00594.1"/>
    </source>
</evidence>
<sequence length="239" mass="27095">MNIDYLIYYPVNGTSSIPLRTISFDLGTKLNYIGNIDSLNPGITKAVIYYHGNATSSDSINSLISNLYPKYIIPEYPGYKGAFPCKNNLTVTETILEGVNTLAQWLYKHKIKVHIIGQSIGSGPACKLASSLPKKLLLSLQLITPFININDLINDYTLFGGYLISDYYYNNLEELRKIISYCPINIYHGNFDTIINIKHSTQIQNQLKNNINLKMYITNTNHNDILTPYVLKIIKNFLD</sequence>
<protein>
    <recommendedName>
        <fullName evidence="2">Serine hydrolase FSH domain-containing protein</fullName>
    </recommendedName>
</protein>
<proteinExistence type="predicted"/>
<dbReference type="SUPFAM" id="SSF53474">
    <property type="entry name" value="alpha/beta-Hydrolases"/>
    <property type="match status" value="1"/>
</dbReference>
<accession>A0A6C0JAC9</accession>
<reference evidence="1" key="1">
    <citation type="journal article" date="2020" name="Nature">
        <title>Giant virus diversity and host interactions through global metagenomics.</title>
        <authorList>
            <person name="Schulz F."/>
            <person name="Roux S."/>
            <person name="Paez-Espino D."/>
            <person name="Jungbluth S."/>
            <person name="Walsh D.A."/>
            <person name="Denef V.J."/>
            <person name="McMahon K.D."/>
            <person name="Konstantinidis K.T."/>
            <person name="Eloe-Fadrosh E.A."/>
            <person name="Kyrpides N.C."/>
            <person name="Woyke T."/>
        </authorList>
    </citation>
    <scope>NUCLEOTIDE SEQUENCE</scope>
    <source>
        <strain evidence="1">GVMAG-M-3300025860-20</strain>
    </source>
</reference>
<dbReference type="EMBL" id="MN740328">
    <property type="protein sequence ID" value="QHU00594.1"/>
    <property type="molecule type" value="Genomic_DNA"/>
</dbReference>
<dbReference type="Gene3D" id="3.40.50.1820">
    <property type="entry name" value="alpha/beta hydrolase"/>
    <property type="match status" value="1"/>
</dbReference>
<dbReference type="PANTHER" id="PTHR12277:SF81">
    <property type="entry name" value="PROTEIN ABHD13"/>
    <property type="match status" value="1"/>
</dbReference>
<name>A0A6C0JAC9_9ZZZZ</name>
<organism evidence="1">
    <name type="scientific">viral metagenome</name>
    <dbReference type="NCBI Taxonomy" id="1070528"/>
    <lineage>
        <taxon>unclassified sequences</taxon>
        <taxon>metagenomes</taxon>
        <taxon>organismal metagenomes</taxon>
    </lineage>
</organism>
<dbReference type="InterPro" id="IPR029058">
    <property type="entry name" value="AB_hydrolase_fold"/>
</dbReference>
<evidence type="ECO:0008006" key="2">
    <source>
        <dbReference type="Google" id="ProtNLM"/>
    </source>
</evidence>
<dbReference type="AlphaFoldDB" id="A0A6C0JAC9"/>
<dbReference type="PANTHER" id="PTHR12277">
    <property type="entry name" value="ALPHA/BETA HYDROLASE DOMAIN-CONTAINING PROTEIN"/>
    <property type="match status" value="1"/>
</dbReference>